<dbReference type="EMBL" id="QNRT01000002">
    <property type="protein sequence ID" value="RBP51679.1"/>
    <property type="molecule type" value="Genomic_DNA"/>
</dbReference>
<gene>
    <name evidence="1" type="ORF">DFR28_1021111</name>
</gene>
<name>A0A395JM47_9GAMM</name>
<dbReference type="InParanoid" id="A0A395JM47"/>
<evidence type="ECO:0000313" key="2">
    <source>
        <dbReference type="Proteomes" id="UP000253083"/>
    </source>
</evidence>
<reference evidence="1 2" key="1">
    <citation type="submission" date="2018-06" db="EMBL/GenBank/DDBJ databases">
        <title>Genomic Encyclopedia of Type Strains, Phase IV (KMG-IV): sequencing the most valuable type-strain genomes for metagenomic binning, comparative biology and taxonomic classification.</title>
        <authorList>
            <person name="Goeker M."/>
        </authorList>
    </citation>
    <scope>NUCLEOTIDE SEQUENCE [LARGE SCALE GENOMIC DNA]</scope>
    <source>
        <strain evidence="1 2">DSM 24032</strain>
    </source>
</reference>
<proteinExistence type="predicted"/>
<protein>
    <submittedName>
        <fullName evidence="1">Uncharacterized protein</fullName>
    </submittedName>
</protein>
<comment type="caution">
    <text evidence="1">The sequence shown here is derived from an EMBL/GenBank/DDBJ whole genome shotgun (WGS) entry which is preliminary data.</text>
</comment>
<accession>A0A395JM47</accession>
<dbReference type="AlphaFoldDB" id="A0A395JM47"/>
<evidence type="ECO:0000313" key="1">
    <source>
        <dbReference type="EMBL" id="RBP51679.1"/>
    </source>
</evidence>
<dbReference type="Proteomes" id="UP000253083">
    <property type="component" value="Unassembled WGS sequence"/>
</dbReference>
<sequence>MGPMSVQTAKLCMCEILLFFVRTTVGFMAVCSPIDVSD</sequence>
<organism evidence="1 2">
    <name type="scientific">Arenicella xantha</name>
    <dbReference type="NCBI Taxonomy" id="644221"/>
    <lineage>
        <taxon>Bacteria</taxon>
        <taxon>Pseudomonadati</taxon>
        <taxon>Pseudomonadota</taxon>
        <taxon>Gammaproteobacteria</taxon>
        <taxon>Arenicellales</taxon>
        <taxon>Arenicellaceae</taxon>
        <taxon>Arenicella</taxon>
    </lineage>
</organism>
<keyword evidence="2" id="KW-1185">Reference proteome</keyword>